<comment type="caution">
    <text evidence="3">The sequence shown here is derived from an EMBL/GenBank/DDBJ whole genome shotgun (WGS) entry which is preliminary data.</text>
</comment>
<dbReference type="InterPro" id="IPR036165">
    <property type="entry name" value="YefM-like_sf"/>
</dbReference>
<accession>A0A1F5YFU3</accession>
<evidence type="ECO:0000313" key="4">
    <source>
        <dbReference type="Proteomes" id="UP000177396"/>
    </source>
</evidence>
<dbReference type="SUPFAM" id="SSF143120">
    <property type="entry name" value="YefM-like"/>
    <property type="match status" value="1"/>
</dbReference>
<dbReference type="Pfam" id="PF02604">
    <property type="entry name" value="PhdYeFM_antitox"/>
    <property type="match status" value="1"/>
</dbReference>
<dbReference type="Gene3D" id="3.40.1620.10">
    <property type="entry name" value="YefM-like domain"/>
    <property type="match status" value="1"/>
</dbReference>
<dbReference type="EMBL" id="MFJB01000071">
    <property type="protein sequence ID" value="OGF99034.1"/>
    <property type="molecule type" value="Genomic_DNA"/>
</dbReference>
<evidence type="ECO:0000313" key="3">
    <source>
        <dbReference type="EMBL" id="OGF99034.1"/>
    </source>
</evidence>
<proteinExistence type="inferred from homology"/>
<evidence type="ECO:0000256" key="1">
    <source>
        <dbReference type="ARBA" id="ARBA00009981"/>
    </source>
</evidence>
<organism evidence="3 4">
    <name type="scientific">Candidatus Gottesmanbacteria bacterium RBG_16_38_7b</name>
    <dbReference type="NCBI Taxonomy" id="1798372"/>
    <lineage>
        <taxon>Bacteria</taxon>
        <taxon>Candidatus Gottesmaniibacteriota</taxon>
    </lineage>
</organism>
<protein>
    <recommendedName>
        <fullName evidence="2">Antitoxin</fullName>
    </recommendedName>
</protein>
<dbReference type="NCBIfam" id="TIGR01552">
    <property type="entry name" value="phd_fam"/>
    <property type="match status" value="1"/>
</dbReference>
<comment type="similarity">
    <text evidence="1 2">Belongs to the phD/YefM antitoxin family.</text>
</comment>
<name>A0A1F5YFU3_9BACT</name>
<dbReference type="Proteomes" id="UP000177396">
    <property type="component" value="Unassembled WGS sequence"/>
</dbReference>
<evidence type="ECO:0000256" key="2">
    <source>
        <dbReference type="RuleBase" id="RU362080"/>
    </source>
</evidence>
<comment type="function">
    <text evidence="2">Antitoxin component of a type II toxin-antitoxin (TA) system.</text>
</comment>
<gene>
    <name evidence="3" type="ORF">A2153_01710</name>
</gene>
<dbReference type="InterPro" id="IPR006442">
    <property type="entry name" value="Antitoxin_Phd/YefM"/>
</dbReference>
<sequence>MNYIIPVHLARRNLGELLNQAFYQGTPFMLTRGDKPMAALIGVKEFKRILELIDKYDPGLADTLAVLSNQEVQKILSQGEEDIKTGNLTPLEKV</sequence>
<reference evidence="3 4" key="1">
    <citation type="journal article" date="2016" name="Nat. Commun.">
        <title>Thousands of microbial genomes shed light on interconnected biogeochemical processes in an aquifer system.</title>
        <authorList>
            <person name="Anantharaman K."/>
            <person name="Brown C.T."/>
            <person name="Hug L.A."/>
            <person name="Sharon I."/>
            <person name="Castelle C.J."/>
            <person name="Probst A.J."/>
            <person name="Thomas B.C."/>
            <person name="Singh A."/>
            <person name="Wilkins M.J."/>
            <person name="Karaoz U."/>
            <person name="Brodie E.L."/>
            <person name="Williams K.H."/>
            <person name="Hubbard S.S."/>
            <person name="Banfield J.F."/>
        </authorList>
    </citation>
    <scope>NUCLEOTIDE SEQUENCE [LARGE SCALE GENOMIC DNA]</scope>
</reference>
<dbReference type="AlphaFoldDB" id="A0A1F5YFU3"/>